<name>A0A834ZE65_TETSI</name>
<sequence length="123" mass="13717">MRFSSFCSLPMEGSQSDLLVDWNFPGAGTSLEDCLQDCPKGSTLYGFKGGPAGIHRAGIGIYLSLQKSVYTPFFIEYNSMPEQFRWTVVLSKRELLNQIVCEVVWDSLGHTPLQVCYTLTHSA</sequence>
<accession>A0A834ZE65</accession>
<dbReference type="Proteomes" id="UP000655225">
    <property type="component" value="Unassembled WGS sequence"/>
</dbReference>
<reference evidence="1 2" key="1">
    <citation type="submission" date="2020-04" db="EMBL/GenBank/DDBJ databases">
        <title>Plant Genome Project.</title>
        <authorList>
            <person name="Zhang R.-G."/>
        </authorList>
    </citation>
    <scope>NUCLEOTIDE SEQUENCE [LARGE SCALE GENOMIC DNA]</scope>
    <source>
        <strain evidence="1">YNK0</strain>
        <tissue evidence="1">Leaf</tissue>
    </source>
</reference>
<dbReference type="EMBL" id="JABCRI010000008">
    <property type="protein sequence ID" value="KAF8402231.1"/>
    <property type="molecule type" value="Genomic_DNA"/>
</dbReference>
<dbReference type="OrthoDB" id="537915at2759"/>
<proteinExistence type="predicted"/>
<evidence type="ECO:0000313" key="1">
    <source>
        <dbReference type="EMBL" id="KAF8402231.1"/>
    </source>
</evidence>
<gene>
    <name evidence="1" type="ORF">HHK36_013183</name>
</gene>
<evidence type="ECO:0000313" key="2">
    <source>
        <dbReference type="Proteomes" id="UP000655225"/>
    </source>
</evidence>
<protein>
    <submittedName>
        <fullName evidence="1">Uncharacterized protein</fullName>
    </submittedName>
</protein>
<keyword evidence="2" id="KW-1185">Reference proteome</keyword>
<organism evidence="1 2">
    <name type="scientific">Tetracentron sinense</name>
    <name type="common">Spur-leaf</name>
    <dbReference type="NCBI Taxonomy" id="13715"/>
    <lineage>
        <taxon>Eukaryota</taxon>
        <taxon>Viridiplantae</taxon>
        <taxon>Streptophyta</taxon>
        <taxon>Embryophyta</taxon>
        <taxon>Tracheophyta</taxon>
        <taxon>Spermatophyta</taxon>
        <taxon>Magnoliopsida</taxon>
        <taxon>Trochodendrales</taxon>
        <taxon>Trochodendraceae</taxon>
        <taxon>Tetracentron</taxon>
    </lineage>
</organism>
<comment type="caution">
    <text evidence="1">The sequence shown here is derived from an EMBL/GenBank/DDBJ whole genome shotgun (WGS) entry which is preliminary data.</text>
</comment>
<dbReference type="AlphaFoldDB" id="A0A834ZE65"/>